<feature type="domain" description="Disintegrin" evidence="10">
    <location>
        <begin position="406"/>
        <end position="492"/>
    </location>
</feature>
<keyword evidence="7" id="KW-0862">Zinc</keyword>
<evidence type="ECO:0000256" key="9">
    <source>
        <dbReference type="SAM" id="Phobius"/>
    </source>
</evidence>
<feature type="binding site" evidence="7">
    <location>
        <position position="345"/>
    </location>
    <ligand>
        <name>Zn(2+)</name>
        <dbReference type="ChEBI" id="CHEBI:29105"/>
        <note>catalytic</note>
    </ligand>
</feature>
<dbReference type="FunFam" id="3.40.390.10:FF:000002">
    <property type="entry name" value="Disintegrin and metalloproteinase domain-containing protein 22"/>
    <property type="match status" value="1"/>
</dbReference>
<feature type="disulfide bond" evidence="6">
    <location>
        <begin position="464"/>
        <end position="484"/>
    </location>
</feature>
<protein>
    <submittedName>
        <fullName evidence="12">Disintegrin and metalloproteinase domain-containing protein 29</fullName>
    </submittedName>
</protein>
<dbReference type="GO" id="GO:0009897">
    <property type="term" value="C:external side of plasma membrane"/>
    <property type="evidence" value="ECO:0007669"/>
    <property type="project" value="TreeGrafter"/>
</dbReference>
<dbReference type="SMART" id="SM00608">
    <property type="entry name" value="ACR"/>
    <property type="match status" value="1"/>
</dbReference>
<proteinExistence type="predicted"/>
<keyword evidence="7" id="KW-0479">Metal-binding</keyword>
<feature type="domain" description="Peptidase M12B" evidence="11">
    <location>
        <begin position="207"/>
        <end position="399"/>
    </location>
</feature>
<evidence type="ECO:0000256" key="8">
    <source>
        <dbReference type="SAM" id="MobiDB-lite"/>
    </source>
</evidence>
<dbReference type="PANTHER" id="PTHR11905:SF34">
    <property type="entry name" value="DISINTEGRIN AND METALLOPROTEINASE DOMAIN-CONTAINING PROTEIN 29"/>
    <property type="match status" value="1"/>
</dbReference>
<evidence type="ECO:0000256" key="6">
    <source>
        <dbReference type="PROSITE-ProRule" id="PRU00068"/>
    </source>
</evidence>
<feature type="disulfide bond" evidence="7">
    <location>
        <begin position="358"/>
        <end position="363"/>
    </location>
</feature>
<sequence length="778" mass="89630">MTVNEALLFMRILFLPQWFWVILSFPAFMQAERYQYHSTPEMVTPLKVPGTARGMKLPGWLSYSLRFGGQKHIIHIKAKKRLLFKHLPVYTYTDQGSLLEDYPFVQNDCYYHGYVEGDPESLVVLSTCFGGFHGMLQINYIAYEIMPVNFSTTFEHLVYRLDREETQPSTRTSDIVQDEMEYQMEFEDINNSTLKQRPYGSWWVHYKTVETAVVVDNYMYLHYKKNETKLMEDIFITMNMADSIYDILGITVLICGLEFWTNPNPVVVDDVRKSMEIFCNWKADHILPRLKHDTIYLLIYRELRGLSGLGSVKGACKPRRNCSLVTLVNRSLTLLAIAIAHHLGHNLGMHHDEWTCTCPQRKCLMHNDNPPIVQFSNCSYNSFWEFTTWQTPCLLENLYDKDIFDRRYCGNGIVEKEEECDCGYLKACAKDPCCLPNCTLSYGSTCAFGSCCKDCRFAPAGEVCRKEANVCDLPEWCNGTSHNCPDDVYVEDGIPCNENAYCYKRECHEHNKSCREIFGHKARSANEICYKQVNSQGTRFGHCGISGASYVKCDVSDILCGRLQCDNVAELPHLNDHTTVHWTRFNETICWGTDYHHGMNIPDIGDVKDGTKCDIEHLCIDRHCVHISRLDSNCSPDFCNTRGICNNKHHCHCNYLWDPPNCLLKGYGGSVDSGPPPKRKRKEKFCYLCLLLLIILLILLFCLFYLLKKKKTKKEEEKTQTKPAKEEKRSQSQPGSLYLQSQPDSSAQSRPGSRAQSQHEKPSHQHQFQKLHSQKSLN</sequence>
<dbReference type="InterPro" id="IPR001762">
    <property type="entry name" value="Disintegrin_dom"/>
</dbReference>
<keyword evidence="4 9" id="KW-0472">Membrane</keyword>
<dbReference type="InterPro" id="IPR034027">
    <property type="entry name" value="Reprolysin_adamalysin"/>
</dbReference>
<dbReference type="FunFam" id="4.10.70.10:FF:000001">
    <property type="entry name" value="Disintegrin and metalloproteinase domain-containing protein 22"/>
    <property type="match status" value="1"/>
</dbReference>
<dbReference type="Pfam" id="PF08516">
    <property type="entry name" value="ADAM_CR"/>
    <property type="match status" value="1"/>
</dbReference>
<dbReference type="Gene3D" id="4.10.70.10">
    <property type="entry name" value="Disintegrin domain"/>
    <property type="match status" value="1"/>
</dbReference>
<keyword evidence="13" id="KW-1185">Reference proteome</keyword>
<dbReference type="SUPFAM" id="SSF55486">
    <property type="entry name" value="Metalloproteases ('zincins'), catalytic domain"/>
    <property type="match status" value="1"/>
</dbReference>
<feature type="compositionally biased region" description="Basic and acidic residues" evidence="8">
    <location>
        <begin position="714"/>
        <end position="730"/>
    </location>
</feature>
<dbReference type="InterPro" id="IPR002870">
    <property type="entry name" value="Peptidase_M12B_N"/>
</dbReference>
<feature type="compositionally biased region" description="Polar residues" evidence="8">
    <location>
        <begin position="731"/>
        <end position="756"/>
    </location>
</feature>
<feature type="compositionally biased region" description="Basic residues" evidence="8">
    <location>
        <begin position="767"/>
        <end position="778"/>
    </location>
</feature>
<organism evidence="12 13">
    <name type="scientific">Fukomys damarensis</name>
    <name type="common">Damaraland mole rat</name>
    <name type="synonym">Cryptomys damarensis</name>
    <dbReference type="NCBI Taxonomy" id="885580"/>
    <lineage>
        <taxon>Eukaryota</taxon>
        <taxon>Metazoa</taxon>
        <taxon>Chordata</taxon>
        <taxon>Craniata</taxon>
        <taxon>Vertebrata</taxon>
        <taxon>Euteleostomi</taxon>
        <taxon>Mammalia</taxon>
        <taxon>Eutheria</taxon>
        <taxon>Euarchontoglires</taxon>
        <taxon>Glires</taxon>
        <taxon>Rodentia</taxon>
        <taxon>Hystricomorpha</taxon>
        <taxon>Bathyergidae</taxon>
        <taxon>Fukomys</taxon>
    </lineage>
</organism>
<dbReference type="PANTHER" id="PTHR11905">
    <property type="entry name" value="ADAM A DISINTEGRIN AND METALLOPROTEASE DOMAIN"/>
    <property type="match status" value="1"/>
</dbReference>
<dbReference type="InterPro" id="IPR018358">
    <property type="entry name" value="Disintegrin_CS"/>
</dbReference>
<evidence type="ECO:0000259" key="10">
    <source>
        <dbReference type="PROSITE" id="PS50214"/>
    </source>
</evidence>
<dbReference type="SUPFAM" id="SSF57552">
    <property type="entry name" value="Blood coagulation inhibitor (disintegrin)"/>
    <property type="match status" value="1"/>
</dbReference>
<dbReference type="GO" id="GO:0046872">
    <property type="term" value="F:metal ion binding"/>
    <property type="evidence" value="ECO:0007669"/>
    <property type="project" value="UniProtKB-KW"/>
</dbReference>
<dbReference type="InterPro" id="IPR036436">
    <property type="entry name" value="Disintegrin_dom_sf"/>
</dbReference>
<dbReference type="GO" id="GO:0006508">
    <property type="term" value="P:proteolysis"/>
    <property type="evidence" value="ECO:0007669"/>
    <property type="project" value="InterPro"/>
</dbReference>
<feature type="transmembrane region" description="Helical" evidence="9">
    <location>
        <begin position="685"/>
        <end position="707"/>
    </location>
</feature>
<keyword evidence="3 9" id="KW-1133">Transmembrane helix</keyword>
<accession>A0A091DK35</accession>
<keyword evidence="12" id="KW-0401">Integrin</keyword>
<evidence type="ECO:0000313" key="12">
    <source>
        <dbReference type="EMBL" id="KFO30843.1"/>
    </source>
</evidence>
<evidence type="ECO:0000256" key="7">
    <source>
        <dbReference type="PROSITE-ProRule" id="PRU00276"/>
    </source>
</evidence>
<name>A0A091DK35_FUKDA</name>
<comment type="subcellular location">
    <subcellularLocation>
        <location evidence="1">Membrane</location>
        <topology evidence="1">Single-pass membrane protein</topology>
    </subcellularLocation>
</comment>
<dbReference type="Pfam" id="PF01421">
    <property type="entry name" value="Reprolysin"/>
    <property type="match status" value="1"/>
</dbReference>
<keyword evidence="5 7" id="KW-1015">Disulfide bond</keyword>
<dbReference type="Pfam" id="PF01562">
    <property type="entry name" value="Pep_M12B_propep"/>
    <property type="match status" value="1"/>
</dbReference>
<feature type="binding site" evidence="7">
    <location>
        <position position="341"/>
    </location>
    <ligand>
        <name>Zn(2+)</name>
        <dbReference type="ChEBI" id="CHEBI:29105"/>
        <note>catalytic</note>
    </ligand>
</feature>
<dbReference type="EMBL" id="KN122369">
    <property type="protein sequence ID" value="KFO30843.1"/>
    <property type="molecule type" value="Genomic_DNA"/>
</dbReference>
<dbReference type="Pfam" id="PF00200">
    <property type="entry name" value="Disintegrin"/>
    <property type="match status" value="1"/>
</dbReference>
<dbReference type="PRINTS" id="PR00289">
    <property type="entry name" value="DISINTEGRIN"/>
</dbReference>
<dbReference type="SMART" id="SM00050">
    <property type="entry name" value="DISIN"/>
    <property type="match status" value="1"/>
</dbReference>
<dbReference type="Proteomes" id="UP000028990">
    <property type="component" value="Unassembled WGS sequence"/>
</dbReference>
<keyword evidence="2 9" id="KW-0812">Transmembrane</keyword>
<dbReference type="PROSITE" id="PS50214">
    <property type="entry name" value="DISINTEGRIN_2"/>
    <property type="match status" value="1"/>
</dbReference>
<feature type="region of interest" description="Disordered" evidence="8">
    <location>
        <begin position="714"/>
        <end position="778"/>
    </location>
</feature>
<evidence type="ECO:0000256" key="4">
    <source>
        <dbReference type="ARBA" id="ARBA00023136"/>
    </source>
</evidence>
<dbReference type="AlphaFoldDB" id="A0A091DK35"/>
<dbReference type="Gene3D" id="3.40.390.10">
    <property type="entry name" value="Collagenase (Catalytic Domain)"/>
    <property type="match status" value="1"/>
</dbReference>
<dbReference type="PROSITE" id="PS00427">
    <property type="entry name" value="DISINTEGRIN_1"/>
    <property type="match status" value="1"/>
</dbReference>
<dbReference type="InterPro" id="IPR001590">
    <property type="entry name" value="Peptidase_M12B"/>
</dbReference>
<evidence type="ECO:0000313" key="13">
    <source>
        <dbReference type="Proteomes" id="UP000028990"/>
    </source>
</evidence>
<dbReference type="eggNOG" id="KOG3607">
    <property type="taxonomic scope" value="Eukaryota"/>
</dbReference>
<evidence type="ECO:0000256" key="1">
    <source>
        <dbReference type="ARBA" id="ARBA00004167"/>
    </source>
</evidence>
<dbReference type="MEROPS" id="M12.981"/>
<feature type="binding site" evidence="7">
    <location>
        <position position="351"/>
    </location>
    <ligand>
        <name>Zn(2+)</name>
        <dbReference type="ChEBI" id="CHEBI:29105"/>
        <note>catalytic</note>
    </ligand>
</feature>
<dbReference type="CDD" id="cd04269">
    <property type="entry name" value="ZnMc_adamalysin_II_like"/>
    <property type="match status" value="1"/>
</dbReference>
<evidence type="ECO:0000259" key="11">
    <source>
        <dbReference type="PROSITE" id="PS50215"/>
    </source>
</evidence>
<dbReference type="GO" id="GO:1990913">
    <property type="term" value="C:sperm head plasma membrane"/>
    <property type="evidence" value="ECO:0007669"/>
    <property type="project" value="TreeGrafter"/>
</dbReference>
<evidence type="ECO:0000256" key="5">
    <source>
        <dbReference type="ARBA" id="ARBA00023157"/>
    </source>
</evidence>
<dbReference type="InterPro" id="IPR006586">
    <property type="entry name" value="ADAM_Cys-rich"/>
</dbReference>
<dbReference type="GO" id="GO:0004222">
    <property type="term" value="F:metalloendopeptidase activity"/>
    <property type="evidence" value="ECO:0007669"/>
    <property type="project" value="InterPro"/>
</dbReference>
<dbReference type="PROSITE" id="PS50215">
    <property type="entry name" value="ADAM_MEPRO"/>
    <property type="match status" value="1"/>
</dbReference>
<evidence type="ECO:0000256" key="3">
    <source>
        <dbReference type="ARBA" id="ARBA00022989"/>
    </source>
</evidence>
<dbReference type="GO" id="GO:0007229">
    <property type="term" value="P:integrin-mediated signaling pathway"/>
    <property type="evidence" value="ECO:0007669"/>
    <property type="project" value="UniProtKB-KW"/>
</dbReference>
<dbReference type="GO" id="GO:0008584">
    <property type="term" value="P:male gonad development"/>
    <property type="evidence" value="ECO:0007669"/>
    <property type="project" value="TreeGrafter"/>
</dbReference>
<dbReference type="InterPro" id="IPR024079">
    <property type="entry name" value="MetalloPept_cat_dom_sf"/>
</dbReference>
<evidence type="ECO:0000256" key="2">
    <source>
        <dbReference type="ARBA" id="ARBA00022692"/>
    </source>
</evidence>
<reference evidence="12 13" key="1">
    <citation type="submission" date="2013-11" db="EMBL/GenBank/DDBJ databases">
        <title>The Damaraland mole rat (Fukomys damarensis) genome and evolution of African mole rats.</title>
        <authorList>
            <person name="Gladyshev V.N."/>
            <person name="Fang X."/>
        </authorList>
    </citation>
    <scope>NUCLEOTIDE SEQUENCE [LARGE SCALE GENOMIC DNA]</scope>
    <source>
        <tissue evidence="12">Liver</tissue>
    </source>
</reference>
<comment type="caution">
    <text evidence="7">Lacks conserved residue(s) required for the propagation of feature annotation.</text>
</comment>
<gene>
    <name evidence="12" type="ORF">H920_07731</name>
</gene>